<dbReference type="PANTHER" id="PTHR11986">
    <property type="entry name" value="AMINOTRANSFERASE CLASS III"/>
    <property type="match status" value="1"/>
</dbReference>
<dbReference type="Proteomes" id="UP000054248">
    <property type="component" value="Unassembled WGS sequence"/>
</dbReference>
<reference evidence="5" key="2">
    <citation type="submission" date="2015-01" db="EMBL/GenBank/DDBJ databases">
        <title>Evolutionary Origins and Diversification of the Mycorrhizal Mutualists.</title>
        <authorList>
            <consortium name="DOE Joint Genome Institute"/>
            <consortium name="Mycorrhizal Genomics Consortium"/>
            <person name="Kohler A."/>
            <person name="Kuo A."/>
            <person name="Nagy L.G."/>
            <person name="Floudas D."/>
            <person name="Copeland A."/>
            <person name="Barry K.W."/>
            <person name="Cichocki N."/>
            <person name="Veneault-Fourrey C."/>
            <person name="LaButti K."/>
            <person name="Lindquist E.A."/>
            <person name="Lipzen A."/>
            <person name="Lundell T."/>
            <person name="Morin E."/>
            <person name="Murat C."/>
            <person name="Riley R."/>
            <person name="Ohm R."/>
            <person name="Sun H."/>
            <person name="Tunlid A."/>
            <person name="Henrissat B."/>
            <person name="Grigoriev I.V."/>
            <person name="Hibbett D.S."/>
            <person name="Martin F."/>
        </authorList>
    </citation>
    <scope>NUCLEOTIDE SEQUENCE [LARGE SCALE GENOMIC DNA]</scope>
    <source>
        <strain evidence="5">MUT 4182</strain>
    </source>
</reference>
<dbReference type="STRING" id="1051891.A0A0C3PS03"/>
<dbReference type="InterPro" id="IPR005814">
    <property type="entry name" value="Aminotrans_3"/>
</dbReference>
<gene>
    <name evidence="4" type="ORF">M407DRAFT_12338</name>
</gene>
<dbReference type="EMBL" id="KN823382">
    <property type="protein sequence ID" value="KIO17455.1"/>
    <property type="molecule type" value="Genomic_DNA"/>
</dbReference>
<sequence length="209" mass="22759">MLARFSATSSRSLAARSSRAFSTSAKALQASSQPHTLDANFGKKHIARGLSRLSDTVIKSGKGSYVETEDGRKLLDFTCGIAVTNLGHCHPKVSEAAAKQCMTLVHGQCSVAFHNPYLQLIDQLLPLMPHPSLDTFFFWNSGAEAVEASIKLARTATGRQNVIVMQGGYHGRTFGTMGLTRSKTIYSERVGPLMRRNSFANVYSNSTWS</sequence>
<dbReference type="InterPro" id="IPR015424">
    <property type="entry name" value="PyrdxlP-dep_Trfase"/>
</dbReference>
<dbReference type="Pfam" id="PF00202">
    <property type="entry name" value="Aminotran_3"/>
    <property type="match status" value="1"/>
</dbReference>
<evidence type="ECO:0000313" key="4">
    <source>
        <dbReference type="EMBL" id="KIO17455.1"/>
    </source>
</evidence>
<dbReference type="GO" id="GO:0042802">
    <property type="term" value="F:identical protein binding"/>
    <property type="evidence" value="ECO:0007669"/>
    <property type="project" value="TreeGrafter"/>
</dbReference>
<dbReference type="InterPro" id="IPR050103">
    <property type="entry name" value="Class-III_PLP-dep_AT"/>
</dbReference>
<comment type="similarity">
    <text evidence="2">Belongs to the class-III pyridoxal-phosphate-dependent aminotransferase family.</text>
</comment>
<dbReference type="AlphaFoldDB" id="A0A0C3PS03"/>
<dbReference type="OrthoDB" id="10260828at2759"/>
<dbReference type="Gene3D" id="3.90.1150.10">
    <property type="entry name" value="Aspartate Aminotransferase, domain 1"/>
    <property type="match status" value="1"/>
</dbReference>
<dbReference type="HOGENOM" id="CLU_016922_3_3_1"/>
<evidence type="ECO:0000313" key="5">
    <source>
        <dbReference type="Proteomes" id="UP000054248"/>
    </source>
</evidence>
<evidence type="ECO:0000256" key="2">
    <source>
        <dbReference type="ARBA" id="ARBA00008954"/>
    </source>
</evidence>
<keyword evidence="5" id="KW-1185">Reference proteome</keyword>
<evidence type="ECO:0000256" key="3">
    <source>
        <dbReference type="ARBA" id="ARBA00022898"/>
    </source>
</evidence>
<comment type="cofactor">
    <cofactor evidence="1">
        <name>pyridoxal 5'-phosphate</name>
        <dbReference type="ChEBI" id="CHEBI:597326"/>
    </cofactor>
</comment>
<reference evidence="4 5" key="1">
    <citation type="submission" date="2014-04" db="EMBL/GenBank/DDBJ databases">
        <authorList>
            <consortium name="DOE Joint Genome Institute"/>
            <person name="Kuo A."/>
            <person name="Girlanda M."/>
            <person name="Perotto S."/>
            <person name="Kohler A."/>
            <person name="Nagy L.G."/>
            <person name="Floudas D."/>
            <person name="Copeland A."/>
            <person name="Barry K.W."/>
            <person name="Cichocki N."/>
            <person name="Veneault-Fourrey C."/>
            <person name="LaButti K."/>
            <person name="Lindquist E.A."/>
            <person name="Lipzen A."/>
            <person name="Lundell T."/>
            <person name="Morin E."/>
            <person name="Murat C."/>
            <person name="Sun H."/>
            <person name="Tunlid A."/>
            <person name="Henrissat B."/>
            <person name="Grigoriev I.V."/>
            <person name="Hibbett D.S."/>
            <person name="Martin F."/>
            <person name="Nordberg H.P."/>
            <person name="Cantor M.N."/>
            <person name="Hua S.X."/>
        </authorList>
    </citation>
    <scope>NUCLEOTIDE SEQUENCE [LARGE SCALE GENOMIC DNA]</scope>
    <source>
        <strain evidence="4 5">MUT 4182</strain>
    </source>
</reference>
<protein>
    <submittedName>
        <fullName evidence="4">Uncharacterized protein</fullName>
    </submittedName>
</protein>
<accession>A0A0C3PS03</accession>
<dbReference type="InterPro" id="IPR015422">
    <property type="entry name" value="PyrdxlP-dep_Trfase_small"/>
</dbReference>
<dbReference type="Gene3D" id="3.40.640.10">
    <property type="entry name" value="Type I PLP-dependent aspartate aminotransferase-like (Major domain)"/>
    <property type="match status" value="1"/>
</dbReference>
<proteinExistence type="inferred from homology"/>
<keyword evidence="3" id="KW-0663">Pyridoxal phosphate</keyword>
<dbReference type="GO" id="GO:0008483">
    <property type="term" value="F:transaminase activity"/>
    <property type="evidence" value="ECO:0007669"/>
    <property type="project" value="InterPro"/>
</dbReference>
<dbReference type="GO" id="GO:0030170">
    <property type="term" value="F:pyridoxal phosphate binding"/>
    <property type="evidence" value="ECO:0007669"/>
    <property type="project" value="InterPro"/>
</dbReference>
<dbReference type="InterPro" id="IPR015421">
    <property type="entry name" value="PyrdxlP-dep_Trfase_major"/>
</dbReference>
<name>A0A0C3PS03_9AGAM</name>
<organism evidence="4 5">
    <name type="scientific">Tulasnella calospora MUT 4182</name>
    <dbReference type="NCBI Taxonomy" id="1051891"/>
    <lineage>
        <taxon>Eukaryota</taxon>
        <taxon>Fungi</taxon>
        <taxon>Dikarya</taxon>
        <taxon>Basidiomycota</taxon>
        <taxon>Agaricomycotina</taxon>
        <taxon>Agaricomycetes</taxon>
        <taxon>Cantharellales</taxon>
        <taxon>Tulasnellaceae</taxon>
        <taxon>Tulasnella</taxon>
    </lineage>
</organism>
<evidence type="ECO:0000256" key="1">
    <source>
        <dbReference type="ARBA" id="ARBA00001933"/>
    </source>
</evidence>
<dbReference type="SUPFAM" id="SSF53383">
    <property type="entry name" value="PLP-dependent transferases"/>
    <property type="match status" value="1"/>
</dbReference>